<dbReference type="InterPro" id="IPR000436">
    <property type="entry name" value="Sushi_SCR_CCP_dom"/>
</dbReference>
<feature type="disulfide bond" evidence="4">
    <location>
        <begin position="93"/>
        <end position="136"/>
    </location>
</feature>
<dbReference type="Proteomes" id="UP001642483">
    <property type="component" value="Unassembled WGS sequence"/>
</dbReference>
<comment type="caution">
    <text evidence="4">Lacks conserved residue(s) required for the propagation of feature annotation.</text>
</comment>
<dbReference type="Pfam" id="PF00084">
    <property type="entry name" value="Sushi"/>
    <property type="match status" value="3"/>
</dbReference>
<comment type="caution">
    <text evidence="7">The sequence shown here is derived from an EMBL/GenBank/DDBJ whole genome shotgun (WGS) entry which is preliminary data.</text>
</comment>
<evidence type="ECO:0000256" key="2">
    <source>
        <dbReference type="ARBA" id="ARBA00022737"/>
    </source>
</evidence>
<evidence type="ECO:0000256" key="4">
    <source>
        <dbReference type="PROSITE-ProRule" id="PRU00302"/>
    </source>
</evidence>
<organism evidence="7 8">
    <name type="scientific">Clavelina lepadiformis</name>
    <name type="common">Light-bulb sea squirt</name>
    <name type="synonym">Ascidia lepadiformis</name>
    <dbReference type="NCBI Taxonomy" id="159417"/>
    <lineage>
        <taxon>Eukaryota</taxon>
        <taxon>Metazoa</taxon>
        <taxon>Chordata</taxon>
        <taxon>Tunicata</taxon>
        <taxon>Ascidiacea</taxon>
        <taxon>Aplousobranchia</taxon>
        <taxon>Clavelinidae</taxon>
        <taxon>Clavelina</taxon>
    </lineage>
</organism>
<feature type="chain" id="PRO_5046217160" description="Sushi domain-containing protein" evidence="5">
    <location>
        <begin position="21"/>
        <end position="222"/>
    </location>
</feature>
<dbReference type="PANTHER" id="PTHR45656">
    <property type="entry name" value="PROTEIN CBR-CLEC-78"/>
    <property type="match status" value="1"/>
</dbReference>
<feature type="domain" description="Sushi" evidence="6">
    <location>
        <begin position="28"/>
        <end position="88"/>
    </location>
</feature>
<keyword evidence="1 5" id="KW-0732">Signal</keyword>
<evidence type="ECO:0000313" key="7">
    <source>
        <dbReference type="EMBL" id="CAK8684050.1"/>
    </source>
</evidence>
<accession>A0ABP0FWS7</accession>
<dbReference type="InterPro" id="IPR035976">
    <property type="entry name" value="Sushi/SCR/CCP_sf"/>
</dbReference>
<evidence type="ECO:0000256" key="3">
    <source>
        <dbReference type="ARBA" id="ARBA00023157"/>
    </source>
</evidence>
<reference evidence="7 8" key="1">
    <citation type="submission" date="2024-02" db="EMBL/GenBank/DDBJ databases">
        <authorList>
            <person name="Daric V."/>
            <person name="Darras S."/>
        </authorList>
    </citation>
    <scope>NUCLEOTIDE SEQUENCE [LARGE SCALE GENOMIC DNA]</scope>
</reference>
<evidence type="ECO:0000256" key="1">
    <source>
        <dbReference type="ARBA" id="ARBA00022729"/>
    </source>
</evidence>
<dbReference type="SMART" id="SM00032">
    <property type="entry name" value="CCP"/>
    <property type="match status" value="3"/>
</dbReference>
<gene>
    <name evidence="7" type="ORF">CVLEPA_LOCUS15053</name>
</gene>
<proteinExistence type="predicted"/>
<dbReference type="SUPFAM" id="SSF57535">
    <property type="entry name" value="Complement control module/SCR domain"/>
    <property type="match status" value="3"/>
</dbReference>
<dbReference type="EMBL" id="CAWYQH010000097">
    <property type="protein sequence ID" value="CAK8684050.1"/>
    <property type="molecule type" value="Genomic_DNA"/>
</dbReference>
<sequence length="222" mass="25567">MNSLKILVFLAVCFSHQAFGFIDDYFYGDCFKPTAPANGRITPKERSFFFMNEKIWIHCGAKYDLVGAKHLTCLRDDTWSPALPKCVPKGVRCEKPKEPRDGFIVPKDQSFFDIGKKIWFKCNREFELDGVKDLECLDNGKWSDDFPTCKLKSGKCRLPDAPQNGYITPNGQTYLDVNDRIFFHCRSRYFLVGKRSRTCLPNGEWSGRNPLGCFFGHYVDLL</sequence>
<dbReference type="InterPro" id="IPR051277">
    <property type="entry name" value="SEZ6_CSMD_C4BPB_Regulators"/>
</dbReference>
<keyword evidence="4" id="KW-0768">Sushi</keyword>
<feature type="disulfide bond" evidence="4">
    <location>
        <begin position="156"/>
        <end position="199"/>
    </location>
</feature>
<feature type="disulfide bond" evidence="4">
    <location>
        <begin position="122"/>
        <end position="149"/>
    </location>
</feature>
<protein>
    <recommendedName>
        <fullName evidence="6">Sushi domain-containing protein</fullName>
    </recommendedName>
</protein>
<keyword evidence="3 4" id="KW-1015">Disulfide bond</keyword>
<dbReference type="CDD" id="cd00033">
    <property type="entry name" value="CCP"/>
    <property type="match status" value="3"/>
</dbReference>
<keyword evidence="8" id="KW-1185">Reference proteome</keyword>
<feature type="domain" description="Sushi" evidence="6">
    <location>
        <begin position="154"/>
        <end position="215"/>
    </location>
</feature>
<feature type="disulfide bond" evidence="4">
    <location>
        <begin position="59"/>
        <end position="86"/>
    </location>
</feature>
<feature type="disulfide bond" evidence="4">
    <location>
        <begin position="30"/>
        <end position="73"/>
    </location>
</feature>
<dbReference type="PROSITE" id="PS50923">
    <property type="entry name" value="SUSHI"/>
    <property type="match status" value="3"/>
</dbReference>
<evidence type="ECO:0000259" key="6">
    <source>
        <dbReference type="PROSITE" id="PS50923"/>
    </source>
</evidence>
<dbReference type="PANTHER" id="PTHR45656:SF4">
    <property type="entry name" value="PROTEIN CBR-CLEC-78"/>
    <property type="match status" value="1"/>
</dbReference>
<name>A0ABP0FWS7_CLALP</name>
<keyword evidence="2" id="KW-0677">Repeat</keyword>
<feature type="domain" description="Sushi" evidence="6">
    <location>
        <begin position="91"/>
        <end position="151"/>
    </location>
</feature>
<evidence type="ECO:0000313" key="8">
    <source>
        <dbReference type="Proteomes" id="UP001642483"/>
    </source>
</evidence>
<evidence type="ECO:0000256" key="5">
    <source>
        <dbReference type="SAM" id="SignalP"/>
    </source>
</evidence>
<feature type="signal peptide" evidence="5">
    <location>
        <begin position="1"/>
        <end position="20"/>
    </location>
</feature>
<dbReference type="Gene3D" id="2.10.70.10">
    <property type="entry name" value="Complement Module, domain 1"/>
    <property type="match status" value="3"/>
</dbReference>